<dbReference type="GO" id="GO:0050660">
    <property type="term" value="F:flavin adenine dinucleotide binding"/>
    <property type="evidence" value="ECO:0007669"/>
    <property type="project" value="InterPro"/>
</dbReference>
<dbReference type="GO" id="GO:0033767">
    <property type="term" value="F:4-hydroxyacetophenone monooxygenase activity"/>
    <property type="evidence" value="ECO:0007669"/>
    <property type="project" value="UniProtKB-EC"/>
</dbReference>
<keyword evidence="2" id="KW-0274">FAD</keyword>
<dbReference type="Proteomes" id="UP000318017">
    <property type="component" value="Chromosome"/>
</dbReference>
<dbReference type="AlphaFoldDB" id="A0A518G3U5"/>
<reference evidence="4 5" key="1">
    <citation type="submission" date="2019-02" db="EMBL/GenBank/DDBJ databases">
        <title>Deep-cultivation of Planctomycetes and their phenomic and genomic characterization uncovers novel biology.</title>
        <authorList>
            <person name="Wiegand S."/>
            <person name="Jogler M."/>
            <person name="Boedeker C."/>
            <person name="Pinto D."/>
            <person name="Vollmers J."/>
            <person name="Rivas-Marin E."/>
            <person name="Kohn T."/>
            <person name="Peeters S.H."/>
            <person name="Heuer A."/>
            <person name="Rast P."/>
            <person name="Oberbeckmann S."/>
            <person name="Bunk B."/>
            <person name="Jeske O."/>
            <person name="Meyerdierks A."/>
            <person name="Storesund J.E."/>
            <person name="Kallscheuer N."/>
            <person name="Luecker S."/>
            <person name="Lage O.M."/>
            <person name="Pohl T."/>
            <person name="Merkel B.J."/>
            <person name="Hornburger P."/>
            <person name="Mueller R.-W."/>
            <person name="Bruemmer F."/>
            <person name="Labrenz M."/>
            <person name="Spormann A.M."/>
            <person name="Op den Camp H."/>
            <person name="Overmann J."/>
            <person name="Amann R."/>
            <person name="Jetten M.S.M."/>
            <person name="Mascher T."/>
            <person name="Medema M.H."/>
            <person name="Devos D.P."/>
            <person name="Kaster A.-K."/>
            <person name="Ovreas L."/>
            <person name="Rohde M."/>
            <person name="Galperin M.Y."/>
            <person name="Jogler C."/>
        </authorList>
    </citation>
    <scope>NUCLEOTIDE SEQUENCE [LARGE SCALE GENOMIC DNA]</scope>
    <source>
        <strain evidence="4 5">Q31a</strain>
    </source>
</reference>
<evidence type="ECO:0000256" key="1">
    <source>
        <dbReference type="ARBA" id="ARBA00022630"/>
    </source>
</evidence>
<keyword evidence="4" id="KW-0503">Monooxygenase</keyword>
<dbReference type="RefSeq" id="WP_145076038.1">
    <property type="nucleotide sequence ID" value="NZ_CP036298.1"/>
</dbReference>
<dbReference type="InterPro" id="IPR020946">
    <property type="entry name" value="Flavin_mOase-like"/>
</dbReference>
<dbReference type="SUPFAM" id="SSF51905">
    <property type="entry name" value="FAD/NAD(P)-binding domain"/>
    <property type="match status" value="2"/>
</dbReference>
<dbReference type="PANTHER" id="PTHR42877">
    <property type="entry name" value="L-ORNITHINE N(5)-MONOOXYGENASE-RELATED"/>
    <property type="match status" value="1"/>
</dbReference>
<name>A0A518G3U5_9BACT</name>
<dbReference type="InterPro" id="IPR036188">
    <property type="entry name" value="FAD/NAD-bd_sf"/>
</dbReference>
<dbReference type="EC" id="1.14.13.84" evidence="4"/>
<dbReference type="KEGG" id="ahel:Q31a_15600"/>
<evidence type="ECO:0000313" key="5">
    <source>
        <dbReference type="Proteomes" id="UP000318017"/>
    </source>
</evidence>
<dbReference type="Gene3D" id="3.50.50.60">
    <property type="entry name" value="FAD/NAD(P)-binding domain"/>
    <property type="match status" value="2"/>
</dbReference>
<protein>
    <submittedName>
        <fullName evidence="4">4-hydroxyacetophenone monooxygenase</fullName>
        <ecNumber evidence="4">1.14.13.84</ecNumber>
    </submittedName>
</protein>
<dbReference type="OrthoDB" id="9778740at2"/>
<organism evidence="4 5">
    <name type="scientific">Aureliella helgolandensis</name>
    <dbReference type="NCBI Taxonomy" id="2527968"/>
    <lineage>
        <taxon>Bacteria</taxon>
        <taxon>Pseudomonadati</taxon>
        <taxon>Planctomycetota</taxon>
        <taxon>Planctomycetia</taxon>
        <taxon>Pirellulales</taxon>
        <taxon>Pirellulaceae</taxon>
        <taxon>Aureliella</taxon>
    </lineage>
</organism>
<keyword evidence="5" id="KW-1185">Reference proteome</keyword>
<sequence length="542" mass="61189">MQTSLSDVSSAPLSSGGQAERSPRILIIGGGMSGLLMGIRLLKAGIRSFTILEKAEKIGGTWRENTYPGLKCDVPAHMYTYSFEPNPEYSQRFASGGEIQDYLERVCAKYQLAPYIRFSTVVDSATFEADRWNVRTQDGAIHSADVVVSACGILHHPKMPDIPGMDDFQGVRFHTARWDHSVPLQDKRVAIIGTGSTAVQIVPAIADSTKQLSLFQRTPQWIFPMPNKRYGNPQKSRLRKWPAYANWLRYSYSKLFQWTFNRAVIGNQMLLKMIQWQCEYHLNKKVKDPELRKRLRPDFKAGCKRLIFGKGFYQALQRPNVSLVTEGIDRIVSDGVVTTDGKHHPVDVLVYATGFQAHNYMRPIRVTGENGLKLDEAWKEDAYAHRSVAIPGFPNFFTVFGPYSPIGNYSAISVAEVQTNYLMQLIEKMRAGEFDCVTPKPTVTMQLLDKMHQAAKKTVWVSGCKSWYLNSKGLPPMWPWTFERYQHEMKTPDLSEFRVFSRAPDVVSKQPHVARAPVARPPGLVGVVDGQVPVVDLQTIEV</sequence>
<dbReference type="GO" id="GO:0004499">
    <property type="term" value="F:N,N-dimethylaniline monooxygenase activity"/>
    <property type="evidence" value="ECO:0007669"/>
    <property type="project" value="InterPro"/>
</dbReference>
<evidence type="ECO:0000313" key="4">
    <source>
        <dbReference type="EMBL" id="QDV23262.1"/>
    </source>
</evidence>
<proteinExistence type="predicted"/>
<keyword evidence="1" id="KW-0285">Flavoprotein</keyword>
<dbReference type="EMBL" id="CP036298">
    <property type="protein sequence ID" value="QDV23262.1"/>
    <property type="molecule type" value="Genomic_DNA"/>
</dbReference>
<evidence type="ECO:0000256" key="2">
    <source>
        <dbReference type="ARBA" id="ARBA00022827"/>
    </source>
</evidence>
<gene>
    <name evidence="4" type="primary">hapE</name>
    <name evidence="4" type="ORF">Q31a_15600</name>
</gene>
<accession>A0A518G3U5</accession>
<dbReference type="Pfam" id="PF00743">
    <property type="entry name" value="FMO-like"/>
    <property type="match status" value="1"/>
</dbReference>
<dbReference type="PANTHER" id="PTHR42877:SF4">
    <property type="entry name" value="FAD_NAD(P)-BINDING DOMAIN-CONTAINING PROTEIN-RELATED"/>
    <property type="match status" value="1"/>
</dbReference>
<dbReference type="InterPro" id="IPR051209">
    <property type="entry name" value="FAD-bind_Monooxygenase_sf"/>
</dbReference>
<evidence type="ECO:0000256" key="3">
    <source>
        <dbReference type="ARBA" id="ARBA00023002"/>
    </source>
</evidence>
<dbReference type="GO" id="GO:0050661">
    <property type="term" value="F:NADP binding"/>
    <property type="evidence" value="ECO:0007669"/>
    <property type="project" value="InterPro"/>
</dbReference>
<keyword evidence="3 4" id="KW-0560">Oxidoreductase</keyword>